<evidence type="ECO:0000313" key="1">
    <source>
        <dbReference type="EMBL" id="GHC01909.1"/>
    </source>
</evidence>
<comment type="caution">
    <text evidence="1">The sequence shown here is derived from an EMBL/GenBank/DDBJ whole genome shotgun (WGS) entry which is preliminary data.</text>
</comment>
<dbReference type="RefSeq" id="WP_189514262.1">
    <property type="nucleotide sequence ID" value="NZ_BMXG01000010.1"/>
</dbReference>
<accession>A0A8J3DHR9</accession>
<keyword evidence="2" id="KW-1185">Reference proteome</keyword>
<dbReference type="Proteomes" id="UP000642829">
    <property type="component" value="Unassembled WGS sequence"/>
</dbReference>
<evidence type="ECO:0000313" key="2">
    <source>
        <dbReference type="Proteomes" id="UP000642829"/>
    </source>
</evidence>
<reference evidence="1" key="2">
    <citation type="submission" date="2020-09" db="EMBL/GenBank/DDBJ databases">
        <authorList>
            <person name="Sun Q."/>
            <person name="Kim S."/>
        </authorList>
    </citation>
    <scope>NUCLEOTIDE SEQUENCE</scope>
    <source>
        <strain evidence="1">KCTC 12870</strain>
    </source>
</reference>
<protein>
    <submittedName>
        <fullName evidence="1">Uncharacterized protein</fullName>
    </submittedName>
</protein>
<sequence>MSEFNLALNAIINKKEQPNHLYVHGSVMVFTEESTAKLTKAEPQGINPNVLILNLTIIANPGKMKGVAYPLKYDDSGDHVNEYEQVQVVTDQAAYLYDIEILG</sequence>
<gene>
    <name evidence="1" type="ORF">GCM10007047_17950</name>
</gene>
<dbReference type="EMBL" id="BMXG01000010">
    <property type="protein sequence ID" value="GHC01909.1"/>
    <property type="molecule type" value="Genomic_DNA"/>
</dbReference>
<dbReference type="AlphaFoldDB" id="A0A8J3DHR9"/>
<organism evidence="1 2">
    <name type="scientific">Cerasicoccus arenae</name>
    <dbReference type="NCBI Taxonomy" id="424488"/>
    <lineage>
        <taxon>Bacteria</taxon>
        <taxon>Pseudomonadati</taxon>
        <taxon>Verrucomicrobiota</taxon>
        <taxon>Opitutia</taxon>
        <taxon>Puniceicoccales</taxon>
        <taxon>Cerasicoccaceae</taxon>
        <taxon>Cerasicoccus</taxon>
    </lineage>
</organism>
<name>A0A8J3DHR9_9BACT</name>
<reference evidence="1" key="1">
    <citation type="journal article" date="2014" name="Int. J. Syst. Evol. Microbiol.">
        <title>Complete genome sequence of Corynebacterium casei LMG S-19264T (=DSM 44701T), isolated from a smear-ripened cheese.</title>
        <authorList>
            <consortium name="US DOE Joint Genome Institute (JGI-PGF)"/>
            <person name="Walter F."/>
            <person name="Albersmeier A."/>
            <person name="Kalinowski J."/>
            <person name="Ruckert C."/>
        </authorList>
    </citation>
    <scope>NUCLEOTIDE SEQUENCE</scope>
    <source>
        <strain evidence="1">KCTC 12870</strain>
    </source>
</reference>
<proteinExistence type="predicted"/>